<evidence type="ECO:0000313" key="7">
    <source>
        <dbReference type="EMBL" id="MXN19603.1"/>
    </source>
</evidence>
<evidence type="ECO:0000256" key="2">
    <source>
        <dbReference type="ARBA" id="ARBA00022630"/>
    </source>
</evidence>
<dbReference type="InterPro" id="IPR001155">
    <property type="entry name" value="OxRdtase_FMN_N"/>
</dbReference>
<evidence type="ECO:0000259" key="6">
    <source>
        <dbReference type="Pfam" id="PF00724"/>
    </source>
</evidence>
<dbReference type="Proteomes" id="UP000477911">
    <property type="component" value="Unassembled WGS sequence"/>
</dbReference>
<dbReference type="GO" id="GO:0003959">
    <property type="term" value="F:NADPH dehydrogenase activity"/>
    <property type="evidence" value="ECO:0007669"/>
    <property type="project" value="InterPro"/>
</dbReference>
<feature type="domain" description="NADH:flavin oxidoreductase/NADH oxidase N-terminal" evidence="6">
    <location>
        <begin position="8"/>
        <end position="345"/>
    </location>
</feature>
<evidence type="ECO:0000256" key="1">
    <source>
        <dbReference type="ARBA" id="ARBA00001917"/>
    </source>
</evidence>
<keyword evidence="3" id="KW-0288">FMN</keyword>
<dbReference type="SUPFAM" id="SSF51395">
    <property type="entry name" value="FMN-linked oxidoreductases"/>
    <property type="match status" value="1"/>
</dbReference>
<keyword evidence="2" id="KW-0285">Flavoprotein</keyword>
<dbReference type="EMBL" id="WUMU01000019">
    <property type="protein sequence ID" value="MXN19603.1"/>
    <property type="molecule type" value="Genomic_DNA"/>
</dbReference>
<dbReference type="PANTHER" id="PTHR43303:SF4">
    <property type="entry name" value="NADPH DEHYDROGENASE C23G7.10C-RELATED"/>
    <property type="match status" value="1"/>
</dbReference>
<organism evidence="7 8">
    <name type="scientific">Pseudooceanicola albus</name>
    <dbReference type="NCBI Taxonomy" id="2692189"/>
    <lineage>
        <taxon>Bacteria</taxon>
        <taxon>Pseudomonadati</taxon>
        <taxon>Pseudomonadota</taxon>
        <taxon>Alphaproteobacteria</taxon>
        <taxon>Rhodobacterales</taxon>
        <taxon>Paracoccaceae</taxon>
        <taxon>Pseudooceanicola</taxon>
    </lineage>
</organism>
<dbReference type="InterPro" id="IPR044152">
    <property type="entry name" value="YqjM-like"/>
</dbReference>
<sequence length="369" mass="38500">MSRAPAGLFTPLRIRGLEFANRLVLSPMCQYAARDGLAGDWHVDHYAHMAMSGLGAAVVEATAILPEGRITPACLGLWDEAHVPGLARIVAALHRHGARAGIQLGHAGRKGACAAPWDGGAPLPAGQADRWQPVAPSALPHAPGWPVPRALGLADLAALRAAYVAAARRAIAAGFDFIELHGAHGYLLHSFLSPLSNRREDGYGACPEARMRLPLEVARGLRAAMPDAMPLFYRASCIDRVAGGLTLEDTLRLAEGLKEAGVDLIDCSAGGIAPGTNGAALGAALTGQHGMAARLRAETGLATMAVGGIHAPRQALDLIAQGQADLVAVGTEMLRAFDFPRRCAEAAGLDDPDAVQPLRYAFHNRAARG</sequence>
<evidence type="ECO:0000256" key="3">
    <source>
        <dbReference type="ARBA" id="ARBA00022643"/>
    </source>
</evidence>
<dbReference type="GO" id="GO:0050661">
    <property type="term" value="F:NADP binding"/>
    <property type="evidence" value="ECO:0007669"/>
    <property type="project" value="InterPro"/>
</dbReference>
<dbReference type="PANTHER" id="PTHR43303">
    <property type="entry name" value="NADPH DEHYDROGENASE C23G7.10C-RELATED"/>
    <property type="match status" value="1"/>
</dbReference>
<dbReference type="Pfam" id="PF00724">
    <property type="entry name" value="Oxidored_FMN"/>
    <property type="match status" value="1"/>
</dbReference>
<name>A0A6L7GA19_9RHOB</name>
<reference evidence="7 8" key="1">
    <citation type="submission" date="2019-12" db="EMBL/GenBank/DDBJ databases">
        <authorList>
            <person name="Li M."/>
        </authorList>
    </citation>
    <scope>NUCLEOTIDE SEQUENCE [LARGE SCALE GENOMIC DNA]</scope>
    <source>
        <strain evidence="7 8">GBMRC 2024</strain>
    </source>
</reference>
<protein>
    <submittedName>
        <fullName evidence="7">Oxidoreductase</fullName>
    </submittedName>
</protein>
<proteinExistence type="predicted"/>
<keyword evidence="8" id="KW-1185">Reference proteome</keyword>
<evidence type="ECO:0000256" key="4">
    <source>
        <dbReference type="ARBA" id="ARBA00022857"/>
    </source>
</evidence>
<comment type="cofactor">
    <cofactor evidence="1">
        <name>FMN</name>
        <dbReference type="ChEBI" id="CHEBI:58210"/>
    </cofactor>
</comment>
<comment type="caution">
    <text evidence="7">The sequence shown here is derived from an EMBL/GenBank/DDBJ whole genome shotgun (WGS) entry which is preliminary data.</text>
</comment>
<dbReference type="RefSeq" id="WP_160895726.1">
    <property type="nucleotide sequence ID" value="NZ_WUMU01000019.1"/>
</dbReference>
<dbReference type="AlphaFoldDB" id="A0A6L7GA19"/>
<keyword evidence="4" id="KW-0521">NADP</keyword>
<gene>
    <name evidence="7" type="ORF">GR170_17355</name>
</gene>
<dbReference type="Gene3D" id="3.20.20.70">
    <property type="entry name" value="Aldolase class I"/>
    <property type="match status" value="1"/>
</dbReference>
<accession>A0A6L7GA19</accession>
<keyword evidence="5" id="KW-0560">Oxidoreductase</keyword>
<evidence type="ECO:0000313" key="8">
    <source>
        <dbReference type="Proteomes" id="UP000477911"/>
    </source>
</evidence>
<dbReference type="GO" id="GO:0010181">
    <property type="term" value="F:FMN binding"/>
    <property type="evidence" value="ECO:0007669"/>
    <property type="project" value="InterPro"/>
</dbReference>
<dbReference type="InterPro" id="IPR013785">
    <property type="entry name" value="Aldolase_TIM"/>
</dbReference>
<evidence type="ECO:0000256" key="5">
    <source>
        <dbReference type="ARBA" id="ARBA00023002"/>
    </source>
</evidence>